<proteinExistence type="inferred from homology"/>
<dbReference type="InterPro" id="IPR001316">
    <property type="entry name" value="Pept_S1A_streptogrisin"/>
</dbReference>
<comment type="similarity">
    <text evidence="1">Belongs to the peptidase S1 family.</text>
</comment>
<protein>
    <submittedName>
        <fullName evidence="7">S1 family peptidase</fullName>
    </submittedName>
</protein>
<dbReference type="RefSeq" id="WP_331788268.1">
    <property type="nucleotide sequence ID" value="NZ_JAVFKM010000013.1"/>
</dbReference>
<evidence type="ECO:0000256" key="2">
    <source>
        <dbReference type="ARBA" id="ARBA00022670"/>
    </source>
</evidence>
<keyword evidence="5" id="KW-1015">Disulfide bond</keyword>
<comment type="caution">
    <text evidence="7">The sequence shown here is derived from an EMBL/GenBank/DDBJ whole genome shotgun (WGS) entry which is preliminary data.</text>
</comment>
<keyword evidence="4" id="KW-0720">Serine protease</keyword>
<sequence>MRPGPTAALRSLAVLAAASAVLATAPPAGAAPDAGPSRTAAATAVRGGNVLYSASGRCTVGFNATKGGRYYAILEGRCVGGAQDWYADAARTVHAGVTEAVRFPGEDYALVRYTNPAVSSPGEVDLGGGRHLDITGAARPVVGQSVCLPGSTTGQRCGRVDAVNVGVTYPEGTVSGLVRTSACTEPGTAAGRPAVSGSSAVGLAVGGSGTCASGGTTYLQPVVPVLQAYGLTLH</sequence>
<dbReference type="Proteomes" id="UP001348265">
    <property type="component" value="Unassembled WGS sequence"/>
</dbReference>
<keyword evidence="6" id="KW-0732">Signal</keyword>
<keyword evidence="2" id="KW-0645">Protease</keyword>
<dbReference type="EMBL" id="JAVFKM010000013">
    <property type="protein sequence ID" value="MEF3116629.1"/>
    <property type="molecule type" value="Genomic_DNA"/>
</dbReference>
<feature type="signal peptide" evidence="6">
    <location>
        <begin position="1"/>
        <end position="30"/>
    </location>
</feature>
<accession>A0ABU7WZR7</accession>
<keyword evidence="3" id="KW-0378">Hydrolase</keyword>
<evidence type="ECO:0000313" key="7">
    <source>
        <dbReference type="EMBL" id="MEF3116629.1"/>
    </source>
</evidence>
<evidence type="ECO:0000256" key="5">
    <source>
        <dbReference type="ARBA" id="ARBA00023157"/>
    </source>
</evidence>
<feature type="chain" id="PRO_5046866949" evidence="6">
    <location>
        <begin position="31"/>
        <end position="234"/>
    </location>
</feature>
<dbReference type="InterPro" id="IPR009003">
    <property type="entry name" value="Peptidase_S1_PA"/>
</dbReference>
<dbReference type="PRINTS" id="PR00861">
    <property type="entry name" value="ALYTICPTASE"/>
</dbReference>
<name>A0ABU7WZR7_9ACTN</name>
<keyword evidence="8" id="KW-1185">Reference proteome</keyword>
<gene>
    <name evidence="7" type="ORF">RB636_26000</name>
</gene>
<organism evidence="7 8">
    <name type="scientific">Streptomyces chrestomyceticus</name>
    <dbReference type="NCBI Taxonomy" id="68185"/>
    <lineage>
        <taxon>Bacteria</taxon>
        <taxon>Bacillati</taxon>
        <taxon>Actinomycetota</taxon>
        <taxon>Actinomycetes</taxon>
        <taxon>Kitasatosporales</taxon>
        <taxon>Streptomycetaceae</taxon>
        <taxon>Streptomyces</taxon>
    </lineage>
</organism>
<evidence type="ECO:0000256" key="4">
    <source>
        <dbReference type="ARBA" id="ARBA00022825"/>
    </source>
</evidence>
<dbReference type="Gene3D" id="2.40.10.10">
    <property type="entry name" value="Trypsin-like serine proteases"/>
    <property type="match status" value="2"/>
</dbReference>
<dbReference type="SUPFAM" id="SSF50494">
    <property type="entry name" value="Trypsin-like serine proteases"/>
    <property type="match status" value="1"/>
</dbReference>
<reference evidence="7 8" key="1">
    <citation type="submission" date="2023-08" db="EMBL/GenBank/DDBJ databases">
        <authorList>
            <person name="Sharma P."/>
            <person name="Verma V."/>
            <person name="Mohan M.K."/>
            <person name="Dubey A.K."/>
        </authorList>
    </citation>
    <scope>NUCLEOTIDE SEQUENCE [LARGE SCALE GENOMIC DNA]</scope>
    <source>
        <strain evidence="7 8">ADP4</strain>
    </source>
</reference>
<dbReference type="CDD" id="cd21112">
    <property type="entry name" value="alphaLP-like"/>
    <property type="match status" value="1"/>
</dbReference>
<evidence type="ECO:0000256" key="6">
    <source>
        <dbReference type="SAM" id="SignalP"/>
    </source>
</evidence>
<evidence type="ECO:0000313" key="8">
    <source>
        <dbReference type="Proteomes" id="UP001348265"/>
    </source>
</evidence>
<evidence type="ECO:0000256" key="3">
    <source>
        <dbReference type="ARBA" id="ARBA00022801"/>
    </source>
</evidence>
<dbReference type="InterPro" id="IPR043504">
    <property type="entry name" value="Peptidase_S1_PA_chymotrypsin"/>
</dbReference>
<dbReference type="PIRSF" id="PIRSF001134">
    <property type="entry name" value="Streptogrisin"/>
    <property type="match status" value="1"/>
</dbReference>
<evidence type="ECO:0000256" key="1">
    <source>
        <dbReference type="ARBA" id="ARBA00007664"/>
    </source>
</evidence>